<proteinExistence type="predicted"/>
<sequence length="202" mass="22842">MCGIAGIIDSEKKPLNDNVEAMMAMQCHRGPDDEGVFSDDEVVLGHVRLAVLDLSPSGAQPMSTPDGRYTIVHNGEVYNYLELRQELEDIGAGPFRTQTDVEVILRAFATWGPACLDRFIGMFSFAIWDRVNRSLFCARDRFGIKPFYYAEHQGRVLFSSELKALFGAGVPRRPNQAIIYEYLTWGYYEHSDQTFFAAVKQL</sequence>
<dbReference type="Pfam" id="PF13522">
    <property type="entry name" value="GATase_6"/>
    <property type="match status" value="1"/>
</dbReference>
<evidence type="ECO:0000313" key="2">
    <source>
        <dbReference type="EMBL" id="SVE21031.1"/>
    </source>
</evidence>
<accession>A0A383BMG4</accession>
<dbReference type="InterPro" id="IPR033738">
    <property type="entry name" value="AsnB_N"/>
</dbReference>
<dbReference type="AlphaFoldDB" id="A0A383BMG4"/>
<dbReference type="PANTHER" id="PTHR43284">
    <property type="entry name" value="ASPARAGINE SYNTHETASE (GLUTAMINE-HYDROLYZING)"/>
    <property type="match status" value="1"/>
</dbReference>
<dbReference type="GO" id="GO:0005829">
    <property type="term" value="C:cytosol"/>
    <property type="evidence" value="ECO:0007669"/>
    <property type="project" value="TreeGrafter"/>
</dbReference>
<dbReference type="PANTHER" id="PTHR43284:SF1">
    <property type="entry name" value="ASPARAGINE SYNTHETASE"/>
    <property type="match status" value="1"/>
</dbReference>
<feature type="domain" description="Glutamine amidotransferase type-2" evidence="1">
    <location>
        <begin position="2"/>
        <end position="202"/>
    </location>
</feature>
<dbReference type="PROSITE" id="PS51278">
    <property type="entry name" value="GATASE_TYPE_2"/>
    <property type="match status" value="1"/>
</dbReference>
<dbReference type="InterPro" id="IPR051786">
    <property type="entry name" value="ASN_synthetase/amidase"/>
</dbReference>
<dbReference type="InterPro" id="IPR017932">
    <property type="entry name" value="GATase_2_dom"/>
</dbReference>
<organism evidence="2">
    <name type="scientific">marine metagenome</name>
    <dbReference type="NCBI Taxonomy" id="408172"/>
    <lineage>
        <taxon>unclassified sequences</taxon>
        <taxon>metagenomes</taxon>
        <taxon>ecological metagenomes</taxon>
    </lineage>
</organism>
<protein>
    <recommendedName>
        <fullName evidence="1">Glutamine amidotransferase type-2 domain-containing protein</fullName>
    </recommendedName>
</protein>
<dbReference type="Gene3D" id="3.60.20.10">
    <property type="entry name" value="Glutamine Phosphoribosylpyrophosphate, subunit 1, domain 1"/>
    <property type="match status" value="1"/>
</dbReference>
<evidence type="ECO:0000259" key="1">
    <source>
        <dbReference type="PROSITE" id="PS51278"/>
    </source>
</evidence>
<dbReference type="CDD" id="cd00712">
    <property type="entry name" value="AsnB"/>
    <property type="match status" value="1"/>
</dbReference>
<dbReference type="EMBL" id="UINC01201613">
    <property type="protein sequence ID" value="SVE21031.1"/>
    <property type="molecule type" value="Genomic_DNA"/>
</dbReference>
<reference evidence="2" key="1">
    <citation type="submission" date="2018-05" db="EMBL/GenBank/DDBJ databases">
        <authorList>
            <person name="Lanie J.A."/>
            <person name="Ng W.-L."/>
            <person name="Kazmierczak K.M."/>
            <person name="Andrzejewski T.M."/>
            <person name="Davidsen T.M."/>
            <person name="Wayne K.J."/>
            <person name="Tettelin H."/>
            <person name="Glass J.I."/>
            <person name="Rusch D."/>
            <person name="Podicherti R."/>
            <person name="Tsui H.-C.T."/>
            <person name="Winkler M.E."/>
        </authorList>
    </citation>
    <scope>NUCLEOTIDE SEQUENCE</scope>
</reference>
<gene>
    <name evidence="2" type="ORF">METZ01_LOCUS473885</name>
</gene>
<name>A0A383BMG4_9ZZZZ</name>
<dbReference type="InterPro" id="IPR029055">
    <property type="entry name" value="Ntn_hydrolases_N"/>
</dbReference>
<dbReference type="SUPFAM" id="SSF56235">
    <property type="entry name" value="N-terminal nucleophile aminohydrolases (Ntn hydrolases)"/>
    <property type="match status" value="1"/>
</dbReference>
<feature type="non-terminal residue" evidence="2">
    <location>
        <position position="202"/>
    </location>
</feature>